<gene>
    <name evidence="1" type="ORF">QQX98_005895</name>
</gene>
<evidence type="ECO:0000313" key="2">
    <source>
        <dbReference type="Proteomes" id="UP001498476"/>
    </source>
</evidence>
<protein>
    <submittedName>
        <fullName evidence="1">Uncharacterized protein</fullName>
    </submittedName>
</protein>
<organism evidence="1 2">
    <name type="scientific">Neonectria punicea</name>
    <dbReference type="NCBI Taxonomy" id="979145"/>
    <lineage>
        <taxon>Eukaryota</taxon>
        <taxon>Fungi</taxon>
        <taxon>Dikarya</taxon>
        <taxon>Ascomycota</taxon>
        <taxon>Pezizomycotina</taxon>
        <taxon>Sordariomycetes</taxon>
        <taxon>Hypocreomycetidae</taxon>
        <taxon>Hypocreales</taxon>
        <taxon>Nectriaceae</taxon>
        <taxon>Neonectria</taxon>
    </lineage>
</organism>
<evidence type="ECO:0000313" key="1">
    <source>
        <dbReference type="EMBL" id="KAK7415444.1"/>
    </source>
</evidence>
<accession>A0ABR1H3F7</accession>
<name>A0ABR1H3F7_9HYPO</name>
<proteinExistence type="predicted"/>
<dbReference type="Proteomes" id="UP001498476">
    <property type="component" value="Unassembled WGS sequence"/>
</dbReference>
<dbReference type="EMBL" id="JAZAVJ010000083">
    <property type="protein sequence ID" value="KAK7415444.1"/>
    <property type="molecule type" value="Genomic_DNA"/>
</dbReference>
<reference evidence="1 2" key="1">
    <citation type="journal article" date="2025" name="Microbiol. Resour. Announc.">
        <title>Draft genome sequences for Neonectria magnoliae and Neonectria punicea, canker pathogens of Liriodendron tulipifera and Acer saccharum in West Virginia.</title>
        <authorList>
            <person name="Petronek H.M."/>
            <person name="Kasson M.T."/>
            <person name="Metheny A.M."/>
            <person name="Stauder C.M."/>
            <person name="Lovett B."/>
            <person name="Lynch S.C."/>
            <person name="Garnas J.R."/>
            <person name="Kasson L.R."/>
            <person name="Stajich J.E."/>
        </authorList>
    </citation>
    <scope>NUCLEOTIDE SEQUENCE [LARGE SCALE GENOMIC DNA]</scope>
    <source>
        <strain evidence="1 2">NRRL 64653</strain>
    </source>
</reference>
<sequence>MASSDTAHSCTHCQTRFLIRDSDEPRPRLTINSPKSDHEWRLWPADKEPITVSELEQMVRNGCSFAKYLYEKLPSGEGEVPGDAVISRVPPHQDDTEPNSIVVTLDHRSHTHAFFTYMAEECLTKDLSIGYLV</sequence>
<keyword evidence="2" id="KW-1185">Reference proteome</keyword>
<comment type="caution">
    <text evidence="1">The sequence shown here is derived from an EMBL/GenBank/DDBJ whole genome shotgun (WGS) entry which is preliminary data.</text>
</comment>